<gene>
    <name evidence="1" type="primary">Erv31_0</name>
    <name evidence="1" type="ORF">PSOCRE_R15425</name>
</gene>
<feature type="non-terminal residue" evidence="1">
    <location>
        <position position="1"/>
    </location>
</feature>
<protein>
    <submittedName>
        <fullName evidence="1">ENR1 protein</fullName>
    </submittedName>
</protein>
<dbReference type="SUPFAM" id="SSF58069">
    <property type="entry name" value="Virus ectodomain"/>
    <property type="match status" value="1"/>
</dbReference>
<accession>A0A7K9WYK3</accession>
<evidence type="ECO:0000313" key="1">
    <source>
        <dbReference type="EMBL" id="NXI89606.1"/>
    </source>
</evidence>
<sequence length="57" mass="6492">MLNRTIRLQAVLELITNQTASALELLETQQTQMRIAIDRNRLAWDYLLAEGGVCGKF</sequence>
<evidence type="ECO:0000313" key="2">
    <source>
        <dbReference type="Proteomes" id="UP000587472"/>
    </source>
</evidence>
<reference evidence="1 2" key="1">
    <citation type="submission" date="2019-09" db="EMBL/GenBank/DDBJ databases">
        <title>Bird 10,000 Genomes (B10K) Project - Family phase.</title>
        <authorList>
            <person name="Zhang G."/>
        </authorList>
    </citation>
    <scope>NUCLEOTIDE SEQUENCE [LARGE SCALE GENOMIC DNA]</scope>
    <source>
        <strain evidence="1">B10K-DU-001-60</strain>
        <tissue evidence="1">Muscle</tissue>
    </source>
</reference>
<dbReference type="Proteomes" id="UP000587472">
    <property type="component" value="Unassembled WGS sequence"/>
</dbReference>
<feature type="non-terminal residue" evidence="1">
    <location>
        <position position="57"/>
    </location>
</feature>
<proteinExistence type="predicted"/>
<comment type="caution">
    <text evidence="1">The sequence shown here is derived from an EMBL/GenBank/DDBJ whole genome shotgun (WGS) entry which is preliminary data.</text>
</comment>
<name>A0A7K9WYK3_9GRUI</name>
<dbReference type="EMBL" id="VWZZ01000227">
    <property type="protein sequence ID" value="NXI89606.1"/>
    <property type="molecule type" value="Genomic_DNA"/>
</dbReference>
<organism evidence="1 2">
    <name type="scientific">Psophia crepitans</name>
    <name type="common">common trumpeter</name>
    <dbReference type="NCBI Taxonomy" id="54359"/>
    <lineage>
        <taxon>Eukaryota</taxon>
        <taxon>Metazoa</taxon>
        <taxon>Chordata</taxon>
        <taxon>Craniata</taxon>
        <taxon>Vertebrata</taxon>
        <taxon>Euteleostomi</taxon>
        <taxon>Archelosauria</taxon>
        <taxon>Archosauria</taxon>
        <taxon>Dinosauria</taxon>
        <taxon>Saurischia</taxon>
        <taxon>Theropoda</taxon>
        <taxon>Coelurosauria</taxon>
        <taxon>Aves</taxon>
        <taxon>Neognathae</taxon>
        <taxon>Neoaves</taxon>
        <taxon>Gruiformes</taxon>
        <taxon>Psophiidae</taxon>
        <taxon>Psophia</taxon>
    </lineage>
</organism>
<keyword evidence="2" id="KW-1185">Reference proteome</keyword>
<dbReference type="AlphaFoldDB" id="A0A7K9WYK3"/>
<dbReference type="Gene3D" id="1.10.287.210">
    <property type="match status" value="1"/>
</dbReference>